<evidence type="ECO:0000313" key="1">
    <source>
        <dbReference type="EnsemblProtists" id="Phyra96202"/>
    </source>
</evidence>
<dbReference type="EMBL" id="DS566064">
    <property type="status" value="NOT_ANNOTATED_CDS"/>
    <property type="molecule type" value="Genomic_DNA"/>
</dbReference>
<organism evidence="1 2">
    <name type="scientific">Phytophthora ramorum</name>
    <name type="common">Sudden oak death agent</name>
    <dbReference type="NCBI Taxonomy" id="164328"/>
    <lineage>
        <taxon>Eukaryota</taxon>
        <taxon>Sar</taxon>
        <taxon>Stramenopiles</taxon>
        <taxon>Oomycota</taxon>
        <taxon>Peronosporomycetes</taxon>
        <taxon>Peronosporales</taxon>
        <taxon>Peronosporaceae</taxon>
        <taxon>Phytophthora</taxon>
    </lineage>
</organism>
<reference evidence="2" key="1">
    <citation type="journal article" date="2006" name="Science">
        <title>Phytophthora genome sequences uncover evolutionary origins and mechanisms of pathogenesis.</title>
        <authorList>
            <person name="Tyler B.M."/>
            <person name="Tripathy S."/>
            <person name="Zhang X."/>
            <person name="Dehal P."/>
            <person name="Jiang R.H."/>
            <person name="Aerts A."/>
            <person name="Arredondo F.D."/>
            <person name="Baxter L."/>
            <person name="Bensasson D."/>
            <person name="Beynon J.L."/>
            <person name="Chapman J."/>
            <person name="Damasceno C.M."/>
            <person name="Dorrance A.E."/>
            <person name="Dou D."/>
            <person name="Dickerman A.W."/>
            <person name="Dubchak I.L."/>
            <person name="Garbelotto M."/>
            <person name="Gijzen M."/>
            <person name="Gordon S.G."/>
            <person name="Govers F."/>
            <person name="Grunwald N.J."/>
            <person name="Huang W."/>
            <person name="Ivors K.L."/>
            <person name="Jones R.W."/>
            <person name="Kamoun S."/>
            <person name="Krampis K."/>
            <person name="Lamour K.H."/>
            <person name="Lee M.K."/>
            <person name="McDonald W.H."/>
            <person name="Medina M."/>
            <person name="Meijer H.J."/>
            <person name="Nordberg E.K."/>
            <person name="Maclean D.J."/>
            <person name="Ospina-Giraldo M.D."/>
            <person name="Morris P.F."/>
            <person name="Phuntumart V."/>
            <person name="Putnam N.H."/>
            <person name="Rash S."/>
            <person name="Rose J.K."/>
            <person name="Sakihama Y."/>
            <person name="Salamov A.A."/>
            <person name="Savidor A."/>
            <person name="Scheuring C.F."/>
            <person name="Smith B.M."/>
            <person name="Sobral B.W."/>
            <person name="Terry A."/>
            <person name="Torto-Alalibo T.A."/>
            <person name="Win J."/>
            <person name="Xu Z."/>
            <person name="Zhang H."/>
            <person name="Grigoriev I.V."/>
            <person name="Rokhsar D.S."/>
            <person name="Boore J.L."/>
        </authorList>
    </citation>
    <scope>NUCLEOTIDE SEQUENCE [LARGE SCALE GENOMIC DNA]</scope>
    <source>
        <strain evidence="2">Pr102</strain>
    </source>
</reference>
<proteinExistence type="predicted"/>
<accession>H3HDJ5</accession>
<name>H3HDJ5_PHYRM</name>
<dbReference type="AlphaFoldDB" id="H3HDJ5"/>
<reference evidence="1" key="2">
    <citation type="submission" date="2015-06" db="UniProtKB">
        <authorList>
            <consortium name="EnsemblProtists"/>
        </authorList>
    </citation>
    <scope>IDENTIFICATION</scope>
    <source>
        <strain evidence="1">Pr102</strain>
    </source>
</reference>
<evidence type="ECO:0000313" key="2">
    <source>
        <dbReference type="Proteomes" id="UP000005238"/>
    </source>
</evidence>
<dbReference type="InParanoid" id="H3HDJ5"/>
<sequence length="37" mass="4460">MQQHFCESSDFPEYTPAEEEAMMLKTIYYTSMYASIW</sequence>
<protein>
    <submittedName>
        <fullName evidence="1">Uncharacterized protein</fullName>
    </submittedName>
</protein>
<dbReference type="Proteomes" id="UP000005238">
    <property type="component" value="Unassembled WGS sequence"/>
</dbReference>
<keyword evidence="2" id="KW-1185">Reference proteome</keyword>
<dbReference type="EnsemblProtists" id="Phyra96202">
    <property type="protein sequence ID" value="Phyra96202"/>
    <property type="gene ID" value="Phyra96202"/>
</dbReference>
<dbReference type="HOGENOM" id="CLU_3352234_0_0_1"/>